<dbReference type="InterPro" id="IPR050595">
    <property type="entry name" value="Bact_response_regulator"/>
</dbReference>
<protein>
    <submittedName>
        <fullName evidence="4">Response regulator</fullName>
    </submittedName>
</protein>
<dbReference type="PROSITE" id="PS50110">
    <property type="entry name" value="RESPONSE_REGULATORY"/>
    <property type="match status" value="1"/>
</dbReference>
<gene>
    <name evidence="4" type="ORF">EHQ82_10840</name>
</gene>
<dbReference type="Proteomes" id="UP000298057">
    <property type="component" value="Unassembled WGS sequence"/>
</dbReference>
<reference evidence="5" key="1">
    <citation type="journal article" date="2019" name="PLoS Negl. Trop. Dis.">
        <title>Revisiting the worldwide diversity of Leptospira species in the environment.</title>
        <authorList>
            <person name="Vincent A.T."/>
            <person name="Schiettekatte O."/>
            <person name="Bourhy P."/>
            <person name="Veyrier F.J."/>
            <person name="Picardeau M."/>
        </authorList>
    </citation>
    <scope>NUCLEOTIDE SEQUENCE [LARGE SCALE GENOMIC DNA]</scope>
    <source>
        <strain evidence="5">201702406</strain>
    </source>
</reference>
<keyword evidence="5" id="KW-1185">Reference proteome</keyword>
<dbReference type="SMART" id="SM00448">
    <property type="entry name" value="REC"/>
    <property type="match status" value="1"/>
</dbReference>
<proteinExistence type="predicted"/>
<accession>A0ABY2NAR6</accession>
<dbReference type="SUPFAM" id="SSF52172">
    <property type="entry name" value="CheY-like"/>
    <property type="match status" value="1"/>
</dbReference>
<evidence type="ECO:0000256" key="2">
    <source>
        <dbReference type="PROSITE-ProRule" id="PRU00169"/>
    </source>
</evidence>
<sequence>MPEALSKILIIEDSDLQRKLLSRWVTKNGYIAIEAESISVAREKILSESIDVVLLDWELPDGNGIDLISEIQSTSKAGWLPIIMVTGHTEPEYFKLAIEAGATDYITKPTDNKATFPIGLMMLSYKIALVA</sequence>
<evidence type="ECO:0000259" key="3">
    <source>
        <dbReference type="PROSITE" id="PS50110"/>
    </source>
</evidence>
<dbReference type="EMBL" id="RQGU01000098">
    <property type="protein sequence ID" value="TGM20181.1"/>
    <property type="molecule type" value="Genomic_DNA"/>
</dbReference>
<name>A0ABY2NAR6_9LEPT</name>
<dbReference type="PANTHER" id="PTHR44591">
    <property type="entry name" value="STRESS RESPONSE REGULATOR PROTEIN 1"/>
    <property type="match status" value="1"/>
</dbReference>
<dbReference type="PANTHER" id="PTHR44591:SF23">
    <property type="entry name" value="CHEY SUBFAMILY"/>
    <property type="match status" value="1"/>
</dbReference>
<dbReference type="RefSeq" id="WP_135627463.1">
    <property type="nucleotide sequence ID" value="NZ_RQGU01000098.1"/>
</dbReference>
<dbReference type="Pfam" id="PF00072">
    <property type="entry name" value="Response_reg"/>
    <property type="match status" value="1"/>
</dbReference>
<feature type="domain" description="Response regulatory" evidence="3">
    <location>
        <begin position="7"/>
        <end position="123"/>
    </location>
</feature>
<keyword evidence="1 2" id="KW-0597">Phosphoprotein</keyword>
<dbReference type="InterPro" id="IPR001789">
    <property type="entry name" value="Sig_transdc_resp-reg_receiver"/>
</dbReference>
<organism evidence="4 5">
    <name type="scientific">Leptospira selangorensis</name>
    <dbReference type="NCBI Taxonomy" id="2484982"/>
    <lineage>
        <taxon>Bacteria</taxon>
        <taxon>Pseudomonadati</taxon>
        <taxon>Spirochaetota</taxon>
        <taxon>Spirochaetia</taxon>
        <taxon>Leptospirales</taxon>
        <taxon>Leptospiraceae</taxon>
        <taxon>Leptospira</taxon>
    </lineage>
</organism>
<dbReference type="CDD" id="cd00156">
    <property type="entry name" value="REC"/>
    <property type="match status" value="1"/>
</dbReference>
<feature type="modified residue" description="4-aspartylphosphate" evidence="2">
    <location>
        <position position="56"/>
    </location>
</feature>
<feature type="non-terminal residue" evidence="4">
    <location>
        <position position="131"/>
    </location>
</feature>
<evidence type="ECO:0000313" key="5">
    <source>
        <dbReference type="Proteomes" id="UP000298057"/>
    </source>
</evidence>
<dbReference type="InterPro" id="IPR011006">
    <property type="entry name" value="CheY-like_superfamily"/>
</dbReference>
<evidence type="ECO:0000313" key="4">
    <source>
        <dbReference type="EMBL" id="TGM20181.1"/>
    </source>
</evidence>
<comment type="caution">
    <text evidence="4">The sequence shown here is derived from an EMBL/GenBank/DDBJ whole genome shotgun (WGS) entry which is preliminary data.</text>
</comment>
<dbReference type="Gene3D" id="3.40.50.2300">
    <property type="match status" value="1"/>
</dbReference>
<evidence type="ECO:0000256" key="1">
    <source>
        <dbReference type="ARBA" id="ARBA00022553"/>
    </source>
</evidence>